<evidence type="ECO:0000313" key="2">
    <source>
        <dbReference type="EMBL" id="MCI35481.1"/>
    </source>
</evidence>
<protein>
    <submittedName>
        <fullName evidence="2">Myb-like protein X-like</fullName>
    </submittedName>
</protein>
<name>A0A392RFY3_9FABA</name>
<proteinExistence type="predicted"/>
<dbReference type="AlphaFoldDB" id="A0A392RFY3"/>
<evidence type="ECO:0000256" key="1">
    <source>
        <dbReference type="SAM" id="MobiDB-lite"/>
    </source>
</evidence>
<keyword evidence="3" id="KW-1185">Reference proteome</keyword>
<accession>A0A392RFY3</accession>
<evidence type="ECO:0000313" key="3">
    <source>
        <dbReference type="Proteomes" id="UP000265520"/>
    </source>
</evidence>
<sequence length="82" mass="9142">KIIMGEEEPVNTVSKTDSNGNSTLEKTLDDTNEKKDCEPKGGKSLENNAVKDLKEDDIKEVEVDKKADGEEELEMEEDKKAD</sequence>
<feature type="non-terminal residue" evidence="2">
    <location>
        <position position="1"/>
    </location>
</feature>
<feature type="non-terminal residue" evidence="2">
    <location>
        <position position="82"/>
    </location>
</feature>
<dbReference type="EMBL" id="LXQA010223822">
    <property type="protein sequence ID" value="MCI35481.1"/>
    <property type="molecule type" value="Genomic_DNA"/>
</dbReference>
<comment type="caution">
    <text evidence="2">The sequence shown here is derived from an EMBL/GenBank/DDBJ whole genome shotgun (WGS) entry which is preliminary data.</text>
</comment>
<feature type="region of interest" description="Disordered" evidence="1">
    <location>
        <begin position="1"/>
        <end position="82"/>
    </location>
</feature>
<dbReference type="Proteomes" id="UP000265520">
    <property type="component" value="Unassembled WGS sequence"/>
</dbReference>
<reference evidence="2 3" key="1">
    <citation type="journal article" date="2018" name="Front. Plant Sci.">
        <title>Red Clover (Trifolium pratense) and Zigzag Clover (T. medium) - A Picture of Genomic Similarities and Differences.</title>
        <authorList>
            <person name="Dluhosova J."/>
            <person name="Istvanek J."/>
            <person name="Nedelnik J."/>
            <person name="Repkova J."/>
        </authorList>
    </citation>
    <scope>NUCLEOTIDE SEQUENCE [LARGE SCALE GENOMIC DNA]</scope>
    <source>
        <strain evidence="3">cv. 10/8</strain>
        <tissue evidence="2">Leaf</tissue>
    </source>
</reference>
<feature type="compositionally biased region" description="Basic and acidic residues" evidence="1">
    <location>
        <begin position="26"/>
        <end position="68"/>
    </location>
</feature>
<organism evidence="2 3">
    <name type="scientific">Trifolium medium</name>
    <dbReference type="NCBI Taxonomy" id="97028"/>
    <lineage>
        <taxon>Eukaryota</taxon>
        <taxon>Viridiplantae</taxon>
        <taxon>Streptophyta</taxon>
        <taxon>Embryophyta</taxon>
        <taxon>Tracheophyta</taxon>
        <taxon>Spermatophyta</taxon>
        <taxon>Magnoliopsida</taxon>
        <taxon>eudicotyledons</taxon>
        <taxon>Gunneridae</taxon>
        <taxon>Pentapetalae</taxon>
        <taxon>rosids</taxon>
        <taxon>fabids</taxon>
        <taxon>Fabales</taxon>
        <taxon>Fabaceae</taxon>
        <taxon>Papilionoideae</taxon>
        <taxon>50 kb inversion clade</taxon>
        <taxon>NPAAA clade</taxon>
        <taxon>Hologalegina</taxon>
        <taxon>IRL clade</taxon>
        <taxon>Trifolieae</taxon>
        <taxon>Trifolium</taxon>
    </lineage>
</organism>
<feature type="compositionally biased region" description="Polar residues" evidence="1">
    <location>
        <begin position="11"/>
        <end position="25"/>
    </location>
</feature>